<accession>A0A0E9SGS2</accession>
<proteinExistence type="predicted"/>
<organism evidence="1">
    <name type="scientific">Anguilla anguilla</name>
    <name type="common">European freshwater eel</name>
    <name type="synonym">Muraena anguilla</name>
    <dbReference type="NCBI Taxonomy" id="7936"/>
    <lineage>
        <taxon>Eukaryota</taxon>
        <taxon>Metazoa</taxon>
        <taxon>Chordata</taxon>
        <taxon>Craniata</taxon>
        <taxon>Vertebrata</taxon>
        <taxon>Euteleostomi</taxon>
        <taxon>Actinopterygii</taxon>
        <taxon>Neopterygii</taxon>
        <taxon>Teleostei</taxon>
        <taxon>Anguilliformes</taxon>
        <taxon>Anguillidae</taxon>
        <taxon>Anguilla</taxon>
    </lineage>
</organism>
<name>A0A0E9SGS2_ANGAN</name>
<protein>
    <submittedName>
        <fullName evidence="1">Uncharacterized protein</fullName>
    </submittedName>
</protein>
<evidence type="ECO:0000313" key="1">
    <source>
        <dbReference type="EMBL" id="JAH39713.1"/>
    </source>
</evidence>
<dbReference type="AlphaFoldDB" id="A0A0E9SGS2"/>
<reference evidence="1" key="2">
    <citation type="journal article" date="2015" name="Fish Shellfish Immunol.">
        <title>Early steps in the European eel (Anguilla anguilla)-Vibrio vulnificus interaction in the gills: Role of the RtxA13 toxin.</title>
        <authorList>
            <person name="Callol A."/>
            <person name="Pajuelo D."/>
            <person name="Ebbesson L."/>
            <person name="Teles M."/>
            <person name="MacKenzie S."/>
            <person name="Amaro C."/>
        </authorList>
    </citation>
    <scope>NUCLEOTIDE SEQUENCE</scope>
</reference>
<sequence>MYLDFTVSFSPTQPNQ</sequence>
<reference evidence="1" key="1">
    <citation type="submission" date="2014-11" db="EMBL/GenBank/DDBJ databases">
        <authorList>
            <person name="Amaro Gonzalez C."/>
        </authorList>
    </citation>
    <scope>NUCLEOTIDE SEQUENCE</scope>
</reference>
<dbReference type="EMBL" id="GBXM01068864">
    <property type="protein sequence ID" value="JAH39713.1"/>
    <property type="molecule type" value="Transcribed_RNA"/>
</dbReference>